<dbReference type="InterPro" id="IPR010653">
    <property type="entry name" value="NlpB/DapX"/>
</dbReference>
<keyword evidence="2" id="KW-1185">Reference proteome</keyword>
<dbReference type="KEGG" id="pcam:HNE05_11785"/>
<protein>
    <submittedName>
        <fullName evidence="1">Outer membrane protein assembly factor BamC</fullName>
    </submittedName>
</protein>
<reference evidence="1" key="1">
    <citation type="submission" date="2020-07" db="EMBL/GenBank/DDBJ databases">
        <title>Nitrate ammonifying Pseudomonas campi sp. nov. isolated from German agricultural grassland.</title>
        <authorList>
            <person name="Timsy T."/>
            <person name="Ulrich A."/>
            <person name="Spanner T."/>
            <person name="Foesel B."/>
            <person name="Kolb S."/>
            <person name="Horn M.A."/>
            <person name="Behrendt U."/>
        </authorList>
    </citation>
    <scope>NUCLEOTIDE SEQUENCE</scope>
    <source>
        <strain evidence="1">S1-A32-2</strain>
    </source>
</reference>
<dbReference type="AlphaFoldDB" id="A0A6M8F9Q4"/>
<dbReference type="Gene3D" id="3.30.310.170">
    <property type="entry name" value="Outer membrane protein assembly factor BamC"/>
    <property type="match status" value="1"/>
</dbReference>
<proteinExistence type="predicted"/>
<evidence type="ECO:0000313" key="2">
    <source>
        <dbReference type="Proteomes" id="UP000501379"/>
    </source>
</evidence>
<dbReference type="EMBL" id="CP053697">
    <property type="protein sequence ID" value="QKE64001.1"/>
    <property type="molecule type" value="Genomic_DNA"/>
</dbReference>
<dbReference type="InterPro" id="IPR042268">
    <property type="entry name" value="BamC_C"/>
</dbReference>
<sequence length="370" mass="40409">MKRLAGLSALAVIISSTSGCGWLWGDEGYFRDRGTDYLDARQTAPMQMPANVDAKRIDPLLPVPMNVATSTDTPEKFEVPRPQAMAVGETSEFSLQKSGDSRWLVAQRSPAEVWPVARQYFENNGFRIAEERPQTGEFSSAWQPAAELAPSMARRLGDLMTDSDNEVRVRVRIEPGVVRNTSEVFVVSAERDEGSTADVAFPARTGNAPLEASLLDGMLADLSSTAEHGSVSLLAARDYDAPSRVSLTQDGNGNPVLNLSTDFDRAWSSVGRSLELGNVRIDDINRSLGVYYVNLAEGAKKPEEEKGFISGLFGSEPSQEEIDARAERFQVRLTRSADGDVQVSVEKDLNTVAPEDVARRVLQLIQENLG</sequence>
<dbReference type="RefSeq" id="WP_173208527.1">
    <property type="nucleotide sequence ID" value="NZ_CP053697.2"/>
</dbReference>
<name>A0A6M8F9Q4_9GAMM</name>
<organism evidence="1 2">
    <name type="scientific">Aquipseudomonas campi</name>
    <dbReference type="NCBI Taxonomy" id="2731681"/>
    <lineage>
        <taxon>Bacteria</taxon>
        <taxon>Pseudomonadati</taxon>
        <taxon>Pseudomonadota</taxon>
        <taxon>Gammaproteobacteria</taxon>
        <taxon>Pseudomonadales</taxon>
        <taxon>Pseudomonadaceae</taxon>
        <taxon>Aquipseudomonas</taxon>
    </lineage>
</organism>
<evidence type="ECO:0000313" key="1">
    <source>
        <dbReference type="EMBL" id="QKE64001.1"/>
    </source>
</evidence>
<dbReference type="Proteomes" id="UP000501379">
    <property type="component" value="Chromosome"/>
</dbReference>
<gene>
    <name evidence="1" type="primary">bamC</name>
    <name evidence="1" type="ORF">HNE05_11785</name>
</gene>
<dbReference type="Pfam" id="PF06804">
    <property type="entry name" value="Lipoprotein_18"/>
    <property type="match status" value="1"/>
</dbReference>
<accession>A0A6M8F9Q4</accession>
<dbReference type="PROSITE" id="PS51257">
    <property type="entry name" value="PROKAR_LIPOPROTEIN"/>
    <property type="match status" value="1"/>
</dbReference>